<evidence type="ECO:0000313" key="3">
    <source>
        <dbReference type="Proteomes" id="UP000219338"/>
    </source>
</evidence>
<protein>
    <submittedName>
        <fullName evidence="2">Uncharacterized protein</fullName>
    </submittedName>
</protein>
<keyword evidence="3" id="KW-1185">Reference proteome</keyword>
<feature type="compositionally biased region" description="Basic residues" evidence="1">
    <location>
        <begin position="527"/>
        <end position="549"/>
    </location>
</feature>
<dbReference type="OMA" id="SWAFNIR"/>
<dbReference type="Proteomes" id="UP000219338">
    <property type="component" value="Unassembled WGS sequence"/>
</dbReference>
<name>A0A284S3C3_ARMOS</name>
<dbReference type="STRING" id="47428.A0A284S3C3"/>
<feature type="region of interest" description="Disordered" evidence="1">
    <location>
        <begin position="177"/>
        <end position="198"/>
    </location>
</feature>
<dbReference type="AlphaFoldDB" id="A0A284S3C3"/>
<feature type="compositionally biased region" description="Acidic residues" evidence="1">
    <location>
        <begin position="141"/>
        <end position="150"/>
    </location>
</feature>
<dbReference type="OrthoDB" id="2896961at2759"/>
<gene>
    <name evidence="2" type="ORF">ARMOST_18992</name>
</gene>
<organism evidence="2 3">
    <name type="scientific">Armillaria ostoyae</name>
    <name type="common">Armillaria root rot fungus</name>
    <dbReference type="NCBI Taxonomy" id="47428"/>
    <lineage>
        <taxon>Eukaryota</taxon>
        <taxon>Fungi</taxon>
        <taxon>Dikarya</taxon>
        <taxon>Basidiomycota</taxon>
        <taxon>Agaricomycotina</taxon>
        <taxon>Agaricomycetes</taxon>
        <taxon>Agaricomycetidae</taxon>
        <taxon>Agaricales</taxon>
        <taxon>Marasmiineae</taxon>
        <taxon>Physalacriaceae</taxon>
        <taxon>Armillaria</taxon>
    </lineage>
</organism>
<evidence type="ECO:0000313" key="2">
    <source>
        <dbReference type="EMBL" id="SJL15494.1"/>
    </source>
</evidence>
<feature type="region of interest" description="Disordered" evidence="1">
    <location>
        <begin position="511"/>
        <end position="549"/>
    </location>
</feature>
<evidence type="ECO:0000256" key="1">
    <source>
        <dbReference type="SAM" id="MobiDB-lite"/>
    </source>
</evidence>
<accession>A0A284S3C3</accession>
<dbReference type="EMBL" id="FUEG01000029">
    <property type="protein sequence ID" value="SJL15494.1"/>
    <property type="molecule type" value="Genomic_DNA"/>
</dbReference>
<proteinExistence type="predicted"/>
<feature type="region of interest" description="Disordered" evidence="1">
    <location>
        <begin position="123"/>
        <end position="154"/>
    </location>
</feature>
<sequence length="549" mass="62129">MDTSTLPQEPQESMALQDLTNTFQSVDNALVLPFNASGMLPLDTDFLNTMRDDIMDGPIDPRTLRMPSSSESISLNEDFPHTFLPFSSDFSSLDEDFPALNDMHSAQSDFSWAFNIRSPVKALSDHDAQQTDATGLSEDLTGVEDDDDDDGRNAAGIVVDTSHWDRAFPAIDEDDEGTTWAQRNSEHPVVPAQSRRGNASKETRKLMAMQAHARHKALIVATEGAKHEIDTILQRVANEHGKKIDVIKQLAFSQMRHRYQRAVSLQDAKVSWKMKQEKDKLLPGERPKTLAEIQALVKDDIEMENWSKETQEKMIQRVREIRAIKAQGARVSNHAAAMDYRKTIDRVEQELSNLAPRTGAMAIALFTRAHVDDTFAPDIFASSGAEGFVREILRMDPLDLVRKFEQWACSRALTLEDRETMPNLRKDITSRILASLRFITKKPTASMSYSRYQTDIIEKHGVELTGWPARLLPLKPPSDIRVLADLKLLRNALVEGSCRWIHLSRPDVQERINEHQRRAESGDIQTKKRKARSDKGKKRGPNKRNKTSE</sequence>
<feature type="compositionally biased region" description="Basic and acidic residues" evidence="1">
    <location>
        <begin position="511"/>
        <end position="521"/>
    </location>
</feature>
<reference evidence="3" key="1">
    <citation type="journal article" date="2017" name="Nat. Ecol. Evol.">
        <title>Genome expansion and lineage-specific genetic innovations in the forest pathogenic fungi Armillaria.</title>
        <authorList>
            <person name="Sipos G."/>
            <person name="Prasanna A.N."/>
            <person name="Walter M.C."/>
            <person name="O'Connor E."/>
            <person name="Balint B."/>
            <person name="Krizsan K."/>
            <person name="Kiss B."/>
            <person name="Hess J."/>
            <person name="Varga T."/>
            <person name="Slot J."/>
            <person name="Riley R."/>
            <person name="Boka B."/>
            <person name="Rigling D."/>
            <person name="Barry K."/>
            <person name="Lee J."/>
            <person name="Mihaltcheva S."/>
            <person name="LaButti K."/>
            <person name="Lipzen A."/>
            <person name="Waldron R."/>
            <person name="Moloney N.M."/>
            <person name="Sperisen C."/>
            <person name="Kredics L."/>
            <person name="Vagvoelgyi C."/>
            <person name="Patrignani A."/>
            <person name="Fitzpatrick D."/>
            <person name="Nagy I."/>
            <person name="Doyle S."/>
            <person name="Anderson J.B."/>
            <person name="Grigoriev I.V."/>
            <person name="Gueldener U."/>
            <person name="Muensterkoetter M."/>
            <person name="Nagy L.G."/>
        </authorList>
    </citation>
    <scope>NUCLEOTIDE SEQUENCE [LARGE SCALE GENOMIC DNA]</scope>
    <source>
        <strain evidence="3">C18/9</strain>
    </source>
</reference>